<keyword evidence="1" id="KW-0812">Transmembrane</keyword>
<keyword evidence="1" id="KW-1133">Transmembrane helix</keyword>
<evidence type="ECO:0000313" key="3">
    <source>
        <dbReference type="Proteomes" id="UP001372338"/>
    </source>
</evidence>
<dbReference type="AlphaFoldDB" id="A0AAN9E2R7"/>
<gene>
    <name evidence="2" type="ORF">RIF29_40019</name>
</gene>
<organism evidence="2 3">
    <name type="scientific">Crotalaria pallida</name>
    <name type="common">Smooth rattlebox</name>
    <name type="synonym">Crotalaria striata</name>
    <dbReference type="NCBI Taxonomy" id="3830"/>
    <lineage>
        <taxon>Eukaryota</taxon>
        <taxon>Viridiplantae</taxon>
        <taxon>Streptophyta</taxon>
        <taxon>Embryophyta</taxon>
        <taxon>Tracheophyta</taxon>
        <taxon>Spermatophyta</taxon>
        <taxon>Magnoliopsida</taxon>
        <taxon>eudicotyledons</taxon>
        <taxon>Gunneridae</taxon>
        <taxon>Pentapetalae</taxon>
        <taxon>rosids</taxon>
        <taxon>fabids</taxon>
        <taxon>Fabales</taxon>
        <taxon>Fabaceae</taxon>
        <taxon>Papilionoideae</taxon>
        <taxon>50 kb inversion clade</taxon>
        <taxon>genistoids sensu lato</taxon>
        <taxon>core genistoids</taxon>
        <taxon>Crotalarieae</taxon>
        <taxon>Crotalaria</taxon>
    </lineage>
</organism>
<accession>A0AAN9E2R7</accession>
<evidence type="ECO:0000256" key="1">
    <source>
        <dbReference type="SAM" id="Phobius"/>
    </source>
</evidence>
<evidence type="ECO:0000313" key="2">
    <source>
        <dbReference type="EMBL" id="KAK7245184.1"/>
    </source>
</evidence>
<keyword evidence="1" id="KW-0472">Membrane</keyword>
<sequence>MFHDRNRVSVKNDIQPCDNNCVCVTYIIFSLFSSLPRFLCSFFLPHPLPLLLLHLSPLINISWTNNA</sequence>
<keyword evidence="3" id="KW-1185">Reference proteome</keyword>
<name>A0AAN9E2R7_CROPI</name>
<feature type="transmembrane region" description="Helical" evidence="1">
    <location>
        <begin position="21"/>
        <end position="44"/>
    </location>
</feature>
<dbReference type="EMBL" id="JAYWIO010000008">
    <property type="protein sequence ID" value="KAK7245184.1"/>
    <property type="molecule type" value="Genomic_DNA"/>
</dbReference>
<proteinExistence type="predicted"/>
<dbReference type="Proteomes" id="UP001372338">
    <property type="component" value="Unassembled WGS sequence"/>
</dbReference>
<protein>
    <submittedName>
        <fullName evidence="2">Uncharacterized protein</fullName>
    </submittedName>
</protein>
<comment type="caution">
    <text evidence="2">The sequence shown here is derived from an EMBL/GenBank/DDBJ whole genome shotgun (WGS) entry which is preliminary data.</text>
</comment>
<reference evidence="2 3" key="1">
    <citation type="submission" date="2024-01" db="EMBL/GenBank/DDBJ databases">
        <title>The genomes of 5 underutilized Papilionoideae crops provide insights into root nodulation and disease resistanc.</title>
        <authorList>
            <person name="Yuan L."/>
        </authorList>
    </citation>
    <scope>NUCLEOTIDE SEQUENCE [LARGE SCALE GENOMIC DNA]</scope>
    <source>
        <strain evidence="2">ZHUSHIDOU_FW_LH</strain>
        <tissue evidence="2">Leaf</tissue>
    </source>
</reference>